<accession>A0A8J6T376</accession>
<evidence type="ECO:0000313" key="4">
    <source>
        <dbReference type="Proteomes" id="UP000650524"/>
    </source>
</evidence>
<dbReference type="GO" id="GO:0005525">
    <property type="term" value="F:GTP binding"/>
    <property type="evidence" value="ECO:0007669"/>
    <property type="project" value="UniProtKB-KW"/>
</dbReference>
<gene>
    <name evidence="3" type="ORF">H8E19_09075</name>
</gene>
<dbReference type="NCBIfam" id="TIGR02058">
    <property type="entry name" value="lin0512_fam"/>
    <property type="match status" value="1"/>
</dbReference>
<dbReference type="PANTHER" id="PTHR34784">
    <property type="entry name" value="50S RIBOSOMAL PROTEIN L34"/>
    <property type="match status" value="1"/>
</dbReference>
<dbReference type="PANTHER" id="PTHR34784:SF1">
    <property type="entry name" value="50S RIBOSOMAL PROTEIN L34"/>
    <property type="match status" value="1"/>
</dbReference>
<dbReference type="InterPro" id="IPR037103">
    <property type="entry name" value="Tubulin/FtsZ-like_C"/>
</dbReference>
<keyword evidence="1" id="KW-0547">Nucleotide-binding</keyword>
<keyword evidence="2" id="KW-0342">GTP-binding</keyword>
<dbReference type="Pfam" id="PF09585">
    <property type="entry name" value="Lin0512_fam"/>
    <property type="match status" value="1"/>
</dbReference>
<sequence>MAKKRFIVEFGTGIDLHGEDVTKAACRAVDNAISKSCLCGLVEILGLQDLEDVHVEILVASPRPEQIDLDQVRDAVPIGHRTAHAVEGGMMAQGLCVAQFGPECDQVVVANAAITVSIDQ</sequence>
<name>A0A8J6T376_9DELT</name>
<evidence type="ECO:0000256" key="2">
    <source>
        <dbReference type="ARBA" id="ARBA00023134"/>
    </source>
</evidence>
<evidence type="ECO:0000313" key="3">
    <source>
        <dbReference type="EMBL" id="MBC8177545.1"/>
    </source>
</evidence>
<organism evidence="3 4">
    <name type="scientific">Candidatus Desulfacyla euxinica</name>
    <dbReference type="NCBI Taxonomy" id="2841693"/>
    <lineage>
        <taxon>Bacteria</taxon>
        <taxon>Deltaproteobacteria</taxon>
        <taxon>Candidatus Desulfacyla</taxon>
    </lineage>
</organism>
<dbReference type="EMBL" id="JACNJD010000216">
    <property type="protein sequence ID" value="MBC8177545.1"/>
    <property type="molecule type" value="Genomic_DNA"/>
</dbReference>
<protein>
    <submittedName>
        <fullName evidence="3">Lin0512 family protein</fullName>
    </submittedName>
</protein>
<dbReference type="AlphaFoldDB" id="A0A8J6T376"/>
<dbReference type="InterPro" id="IPR011719">
    <property type="entry name" value="CHP02058"/>
</dbReference>
<reference evidence="3 4" key="1">
    <citation type="submission" date="2020-08" db="EMBL/GenBank/DDBJ databases">
        <title>Bridging the membrane lipid divide: bacteria of the FCB group superphylum have the potential to synthesize archaeal ether lipids.</title>
        <authorList>
            <person name="Villanueva L."/>
            <person name="Von Meijenfeldt F.A.B."/>
            <person name="Westbye A.B."/>
            <person name="Yadav S."/>
            <person name="Hopmans E.C."/>
            <person name="Dutilh B.E."/>
            <person name="Sinninghe Damste J.S."/>
        </authorList>
    </citation>
    <scope>NUCLEOTIDE SEQUENCE [LARGE SCALE GENOMIC DNA]</scope>
    <source>
        <strain evidence="3">NIOZ-UU27</strain>
    </source>
</reference>
<comment type="caution">
    <text evidence="3">The sequence shown here is derived from an EMBL/GenBank/DDBJ whole genome shotgun (WGS) entry which is preliminary data.</text>
</comment>
<proteinExistence type="predicted"/>
<dbReference type="Gene3D" id="3.30.1330.20">
    <property type="entry name" value="Tubulin/FtsZ, C-terminal domain"/>
    <property type="match status" value="1"/>
</dbReference>
<dbReference type="Proteomes" id="UP000650524">
    <property type="component" value="Unassembled WGS sequence"/>
</dbReference>
<evidence type="ECO:0000256" key="1">
    <source>
        <dbReference type="ARBA" id="ARBA00022741"/>
    </source>
</evidence>